<dbReference type="RefSeq" id="WP_110784792.1">
    <property type="nucleotide sequence ID" value="NZ_QKQS01000006.1"/>
</dbReference>
<feature type="compositionally biased region" description="Low complexity" evidence="1">
    <location>
        <begin position="189"/>
        <end position="199"/>
    </location>
</feature>
<feature type="compositionally biased region" description="Low complexity" evidence="1">
    <location>
        <begin position="39"/>
        <end position="62"/>
    </location>
</feature>
<evidence type="ECO:0000256" key="1">
    <source>
        <dbReference type="SAM" id="MobiDB-lite"/>
    </source>
</evidence>
<name>A0A323UPN3_RHOPL</name>
<evidence type="ECO:0008006" key="5">
    <source>
        <dbReference type="Google" id="ProtNLM"/>
    </source>
</evidence>
<evidence type="ECO:0000313" key="4">
    <source>
        <dbReference type="Proteomes" id="UP000248134"/>
    </source>
</evidence>
<evidence type="ECO:0000313" key="3">
    <source>
        <dbReference type="EMBL" id="PZA13630.1"/>
    </source>
</evidence>
<feature type="region of interest" description="Disordered" evidence="1">
    <location>
        <begin position="32"/>
        <end position="66"/>
    </location>
</feature>
<evidence type="ECO:0000256" key="2">
    <source>
        <dbReference type="SAM" id="SignalP"/>
    </source>
</evidence>
<organism evidence="3 4">
    <name type="scientific">Rhodopseudomonas palustris</name>
    <dbReference type="NCBI Taxonomy" id="1076"/>
    <lineage>
        <taxon>Bacteria</taxon>
        <taxon>Pseudomonadati</taxon>
        <taxon>Pseudomonadota</taxon>
        <taxon>Alphaproteobacteria</taxon>
        <taxon>Hyphomicrobiales</taxon>
        <taxon>Nitrobacteraceae</taxon>
        <taxon>Rhodopseudomonas</taxon>
    </lineage>
</organism>
<keyword evidence="2" id="KW-0732">Signal</keyword>
<feature type="chain" id="PRO_5016424178" description="General secretion pathway protein N" evidence="2">
    <location>
        <begin position="25"/>
        <end position="261"/>
    </location>
</feature>
<sequence>MSVSAGIGWLAASLLVLCGSVALAAVPPAVADPRDDAAARPLPTRSRAAAPAPSRVPAARPSGNPLWAVPLRKLNASVARPLFAPTRRPPAAVTTKVDKPPPPPPPKPREKERPHLMLLGTVAMDPSSGIGLFVDRGDKSVVRLRTGDDHNGWVLRSVAPRQVVLEKGDEKIVLSLPPPEAAGPPGPALPASAPVAAFKPNPPAPVAAPVGGGPSATALPVPPAAAPGGPPPAPSGNPFSGMVQHWMNRISGQPGAGAAKP</sequence>
<feature type="region of interest" description="Disordered" evidence="1">
    <location>
        <begin position="80"/>
        <end position="112"/>
    </location>
</feature>
<comment type="caution">
    <text evidence="3">The sequence shown here is derived from an EMBL/GenBank/DDBJ whole genome shotgun (WGS) entry which is preliminary data.</text>
</comment>
<protein>
    <recommendedName>
        <fullName evidence="5">General secretion pathway protein N</fullName>
    </recommendedName>
</protein>
<feature type="signal peptide" evidence="2">
    <location>
        <begin position="1"/>
        <end position="24"/>
    </location>
</feature>
<accession>A0A323UPN3</accession>
<dbReference type="Proteomes" id="UP000248134">
    <property type="component" value="Unassembled WGS sequence"/>
</dbReference>
<feature type="compositionally biased region" description="Pro residues" evidence="1">
    <location>
        <begin position="177"/>
        <end position="188"/>
    </location>
</feature>
<feature type="compositionally biased region" description="Pro residues" evidence="1">
    <location>
        <begin position="220"/>
        <end position="235"/>
    </location>
</feature>
<dbReference type="EMBL" id="QKQS01000006">
    <property type="protein sequence ID" value="PZA13630.1"/>
    <property type="molecule type" value="Genomic_DNA"/>
</dbReference>
<feature type="region of interest" description="Disordered" evidence="1">
    <location>
        <begin position="177"/>
        <end position="243"/>
    </location>
</feature>
<dbReference type="AlphaFoldDB" id="A0A323UPN3"/>
<reference evidence="3 4" key="1">
    <citation type="submission" date="2018-06" db="EMBL/GenBank/DDBJ databases">
        <title>Draft Whole-Genome Sequence of the purple photosynthetic bacterium Rhodospeudomonas palustris XCP.</title>
        <authorList>
            <person name="Rayyan A."/>
            <person name="Meyer T.E."/>
            <person name="Kyndt J.A."/>
        </authorList>
    </citation>
    <scope>NUCLEOTIDE SEQUENCE [LARGE SCALE GENOMIC DNA]</scope>
    <source>
        <strain evidence="3 4">XCP</strain>
    </source>
</reference>
<dbReference type="OrthoDB" id="8366079at2"/>
<gene>
    <name evidence="3" type="ORF">DNX69_04560</name>
</gene>
<proteinExistence type="predicted"/>